<evidence type="ECO:0000313" key="7">
    <source>
        <dbReference type="EMBL" id="KAK1934000.1"/>
    </source>
</evidence>
<keyword evidence="1" id="KW-0479">Metal-binding</keyword>
<evidence type="ECO:0000256" key="1">
    <source>
        <dbReference type="ARBA" id="ARBA00022723"/>
    </source>
</evidence>
<dbReference type="SUPFAM" id="SSF57850">
    <property type="entry name" value="RING/U-box"/>
    <property type="match status" value="1"/>
</dbReference>
<dbReference type="Gene3D" id="3.30.40.10">
    <property type="entry name" value="Zinc/RING finger domain, C3HC4 (zinc finger)"/>
    <property type="match status" value="1"/>
</dbReference>
<protein>
    <submittedName>
        <fullName evidence="7">LON peptidase N-terminal domain and RING finger protein 3 domain-containing protein</fullName>
    </submittedName>
</protein>
<evidence type="ECO:0000256" key="2">
    <source>
        <dbReference type="ARBA" id="ARBA00022771"/>
    </source>
</evidence>
<evidence type="ECO:0000313" key="8">
    <source>
        <dbReference type="Proteomes" id="UP001195914"/>
    </source>
</evidence>
<name>A0AAD9G8Y2_BABDI</name>
<evidence type="ECO:0000259" key="6">
    <source>
        <dbReference type="PROSITE" id="PS50089"/>
    </source>
</evidence>
<keyword evidence="5" id="KW-0472">Membrane</keyword>
<keyword evidence="3" id="KW-0862">Zinc</keyword>
<proteinExistence type="predicted"/>
<dbReference type="PROSITE" id="PS50089">
    <property type="entry name" value="ZF_RING_2"/>
    <property type="match status" value="1"/>
</dbReference>
<evidence type="ECO:0000256" key="5">
    <source>
        <dbReference type="SAM" id="Phobius"/>
    </source>
</evidence>
<dbReference type="GO" id="GO:0008270">
    <property type="term" value="F:zinc ion binding"/>
    <property type="evidence" value="ECO:0007669"/>
    <property type="project" value="UniProtKB-KW"/>
</dbReference>
<dbReference type="InterPro" id="IPR001841">
    <property type="entry name" value="Znf_RING"/>
</dbReference>
<keyword evidence="5" id="KW-0812">Transmembrane</keyword>
<accession>A0AAD9G8Y2</accession>
<feature type="domain" description="RING-type" evidence="6">
    <location>
        <begin position="9"/>
        <end position="47"/>
    </location>
</feature>
<reference evidence="7" key="2">
    <citation type="submission" date="2021-05" db="EMBL/GenBank/DDBJ databases">
        <authorList>
            <person name="Pain A."/>
        </authorList>
    </citation>
    <scope>NUCLEOTIDE SEQUENCE</scope>
    <source>
        <strain evidence="7">1802A</strain>
    </source>
</reference>
<dbReference type="EMBL" id="JAHBMH010000067">
    <property type="protein sequence ID" value="KAK1934000.1"/>
    <property type="molecule type" value="Genomic_DNA"/>
</dbReference>
<organism evidence="7 8">
    <name type="scientific">Babesia divergens</name>
    <dbReference type="NCBI Taxonomy" id="32595"/>
    <lineage>
        <taxon>Eukaryota</taxon>
        <taxon>Sar</taxon>
        <taxon>Alveolata</taxon>
        <taxon>Apicomplexa</taxon>
        <taxon>Aconoidasida</taxon>
        <taxon>Piroplasmida</taxon>
        <taxon>Babesiidae</taxon>
        <taxon>Babesia</taxon>
    </lineage>
</organism>
<dbReference type="CDD" id="cd16514">
    <property type="entry name" value="RING-HC_LONFs_rpt2"/>
    <property type="match status" value="1"/>
</dbReference>
<keyword evidence="2 4" id="KW-0863">Zinc-finger</keyword>
<dbReference type="PANTHER" id="PTHR23327:SF42">
    <property type="entry name" value="LON PEPTIDASE N-TERMINAL DOMAIN AND RING FINGER PROTEIN C14F5.10C"/>
    <property type="match status" value="1"/>
</dbReference>
<sequence length="395" mass="44852">MSVPQEFECPICFKLLYKPITTVCGHNFCKACADRVTSYNTNCPLCRAPMALEYATNTLLMQIIRDMFAEEVRERESEETENAHADEVLYRQSCSQDILQTGMLPVIYNDCRESPIFKDEEFKFAVNTVDMARLVMFAMKREGKLISIGRRGTGQYPVGTLLKIVNTISLQNADDDSQLPFSVNTVAEERVQLVGETAYTSYSWCTSKYKIIRDDFIFPSAENRNEVETLNDMHYTIIRKALGGESLIPEYATIKALTEQPITDLGKYLLCCNLMKICNIVAKRQLKTSSPSAKQLFLSRFNALPANNDMPTSKEVEEISMFYARLVIAKDAKKWDWFTTRDPLKRLLEVAEVYTYSGEACILQLETKDSFGIAPSWMPVLAVLAILLVKVLRGK</sequence>
<comment type="caution">
    <text evidence="7">The sequence shown here is derived from an EMBL/GenBank/DDBJ whole genome shotgun (WGS) entry which is preliminary data.</text>
</comment>
<dbReference type="InterPro" id="IPR017907">
    <property type="entry name" value="Znf_RING_CS"/>
</dbReference>
<dbReference type="GO" id="GO:0061630">
    <property type="term" value="F:ubiquitin protein ligase activity"/>
    <property type="evidence" value="ECO:0007669"/>
    <property type="project" value="TreeGrafter"/>
</dbReference>
<dbReference type="AlphaFoldDB" id="A0AAD9G8Y2"/>
<dbReference type="InterPro" id="IPR013083">
    <property type="entry name" value="Znf_RING/FYVE/PHD"/>
</dbReference>
<reference evidence="7" key="1">
    <citation type="journal article" date="2014" name="Nucleic Acids Res.">
        <title>The evolutionary dynamics of variant antigen genes in Babesia reveal a history of genomic innovation underlying host-parasite interaction.</title>
        <authorList>
            <person name="Jackson A.P."/>
            <person name="Otto T.D."/>
            <person name="Darby A."/>
            <person name="Ramaprasad A."/>
            <person name="Xia D."/>
            <person name="Echaide I.E."/>
            <person name="Farber M."/>
            <person name="Gahlot S."/>
            <person name="Gamble J."/>
            <person name="Gupta D."/>
            <person name="Gupta Y."/>
            <person name="Jackson L."/>
            <person name="Malandrin L."/>
            <person name="Malas T.B."/>
            <person name="Moussa E."/>
            <person name="Nair M."/>
            <person name="Reid A.J."/>
            <person name="Sanders M."/>
            <person name="Sharma J."/>
            <person name="Tracey A."/>
            <person name="Quail M.A."/>
            <person name="Weir W."/>
            <person name="Wastling J.M."/>
            <person name="Hall N."/>
            <person name="Willadsen P."/>
            <person name="Lingelbach K."/>
            <person name="Shiels B."/>
            <person name="Tait A."/>
            <person name="Berriman M."/>
            <person name="Allred D.R."/>
            <person name="Pain A."/>
        </authorList>
    </citation>
    <scope>NUCLEOTIDE SEQUENCE</scope>
    <source>
        <strain evidence="7">1802A</strain>
    </source>
</reference>
<dbReference type="SMART" id="SM00184">
    <property type="entry name" value="RING"/>
    <property type="match status" value="1"/>
</dbReference>
<keyword evidence="8" id="KW-1185">Reference proteome</keyword>
<feature type="transmembrane region" description="Helical" evidence="5">
    <location>
        <begin position="371"/>
        <end position="392"/>
    </location>
</feature>
<dbReference type="PANTHER" id="PTHR23327">
    <property type="entry name" value="RING FINGER PROTEIN 127"/>
    <property type="match status" value="1"/>
</dbReference>
<evidence type="ECO:0000256" key="3">
    <source>
        <dbReference type="ARBA" id="ARBA00022833"/>
    </source>
</evidence>
<dbReference type="Proteomes" id="UP001195914">
    <property type="component" value="Unassembled WGS sequence"/>
</dbReference>
<dbReference type="Pfam" id="PF13923">
    <property type="entry name" value="zf-C3HC4_2"/>
    <property type="match status" value="1"/>
</dbReference>
<evidence type="ECO:0000256" key="4">
    <source>
        <dbReference type="PROSITE-ProRule" id="PRU00175"/>
    </source>
</evidence>
<keyword evidence="5" id="KW-1133">Transmembrane helix</keyword>
<gene>
    <name evidence="7" type="ORF">X943_000146</name>
</gene>
<dbReference type="PROSITE" id="PS00518">
    <property type="entry name" value="ZF_RING_1"/>
    <property type="match status" value="1"/>
</dbReference>